<keyword evidence="8" id="KW-0449">Lipoprotein</keyword>
<keyword evidence="7" id="KW-0325">Glycoprotein</keyword>
<protein>
    <submittedName>
        <fullName evidence="11">PLASMODESMATA CALLOSE-BINDING PROTEIN 5 like</fullName>
    </submittedName>
</protein>
<gene>
    <name evidence="11" type="ORF">CEY00_Acc18932</name>
</gene>
<dbReference type="AlphaFoldDB" id="A0A2R6QC02"/>
<dbReference type="InterPro" id="IPR044788">
    <property type="entry name" value="X8_dom_prot"/>
</dbReference>
<dbReference type="GO" id="GO:0098552">
    <property type="term" value="C:side of membrane"/>
    <property type="evidence" value="ECO:0007669"/>
    <property type="project" value="UniProtKB-KW"/>
</dbReference>
<reference evidence="12" key="2">
    <citation type="journal article" date="2018" name="BMC Genomics">
        <title>A manually annotated Actinidia chinensis var. chinensis (kiwifruit) genome highlights the challenges associated with draft genomes and gene prediction in plants.</title>
        <authorList>
            <person name="Pilkington S.M."/>
            <person name="Crowhurst R."/>
            <person name="Hilario E."/>
            <person name="Nardozza S."/>
            <person name="Fraser L."/>
            <person name="Peng Y."/>
            <person name="Gunaseelan K."/>
            <person name="Simpson R."/>
            <person name="Tahir J."/>
            <person name="Deroles S.C."/>
            <person name="Templeton K."/>
            <person name="Luo Z."/>
            <person name="Davy M."/>
            <person name="Cheng C."/>
            <person name="McNeilage M."/>
            <person name="Scaglione D."/>
            <person name="Liu Y."/>
            <person name="Zhang Q."/>
            <person name="Datson P."/>
            <person name="De Silva N."/>
            <person name="Gardiner S.E."/>
            <person name="Bassett H."/>
            <person name="Chagne D."/>
            <person name="McCallum J."/>
            <person name="Dzierzon H."/>
            <person name="Deng C."/>
            <person name="Wang Y.Y."/>
            <person name="Barron L."/>
            <person name="Manako K."/>
            <person name="Bowen J."/>
            <person name="Foster T.M."/>
            <person name="Erridge Z.A."/>
            <person name="Tiffin H."/>
            <person name="Waite C.N."/>
            <person name="Davies K.M."/>
            <person name="Grierson E.P."/>
            <person name="Laing W.A."/>
            <person name="Kirk R."/>
            <person name="Chen X."/>
            <person name="Wood M."/>
            <person name="Montefiori M."/>
            <person name="Brummell D.A."/>
            <person name="Schwinn K.E."/>
            <person name="Catanach A."/>
            <person name="Fullerton C."/>
            <person name="Li D."/>
            <person name="Meiyalaghan S."/>
            <person name="Nieuwenhuizen N."/>
            <person name="Read N."/>
            <person name="Prakash R."/>
            <person name="Hunter D."/>
            <person name="Zhang H."/>
            <person name="McKenzie M."/>
            <person name="Knabel M."/>
            <person name="Harris A."/>
            <person name="Allan A.C."/>
            <person name="Gleave A."/>
            <person name="Chen A."/>
            <person name="Janssen B.J."/>
            <person name="Plunkett B."/>
            <person name="Ampomah-Dwamena C."/>
            <person name="Voogd C."/>
            <person name="Leif D."/>
            <person name="Lafferty D."/>
            <person name="Souleyre E.J.F."/>
            <person name="Varkonyi-Gasic E."/>
            <person name="Gambi F."/>
            <person name="Hanley J."/>
            <person name="Yao J.L."/>
            <person name="Cheung J."/>
            <person name="David K.M."/>
            <person name="Warren B."/>
            <person name="Marsh K."/>
            <person name="Snowden K.C."/>
            <person name="Lin-Wang K."/>
            <person name="Brian L."/>
            <person name="Martinez-Sanchez M."/>
            <person name="Wang M."/>
            <person name="Ileperuma N."/>
            <person name="Macnee N."/>
            <person name="Campin R."/>
            <person name="McAtee P."/>
            <person name="Drummond R.S.M."/>
            <person name="Espley R.V."/>
            <person name="Ireland H.S."/>
            <person name="Wu R."/>
            <person name="Atkinson R.G."/>
            <person name="Karunairetnam S."/>
            <person name="Bulley S."/>
            <person name="Chunkath S."/>
            <person name="Hanley Z."/>
            <person name="Storey R."/>
            <person name="Thrimawithana A.H."/>
            <person name="Thomson S."/>
            <person name="David C."/>
            <person name="Testolin R."/>
            <person name="Huang H."/>
            <person name="Hellens R.P."/>
            <person name="Schaffer R.J."/>
        </authorList>
    </citation>
    <scope>NUCLEOTIDE SEQUENCE [LARGE SCALE GENOMIC DNA]</scope>
    <source>
        <strain evidence="12">cv. Red5</strain>
    </source>
</reference>
<keyword evidence="12" id="KW-1185">Reference proteome</keyword>
<dbReference type="InParanoid" id="A0A2R6QC02"/>
<reference evidence="11 12" key="1">
    <citation type="submission" date="2017-07" db="EMBL/GenBank/DDBJ databases">
        <title>An improved, manually edited Actinidia chinensis var. chinensis (kiwifruit) genome highlights the challenges associated with draft genomes and gene prediction in plants.</title>
        <authorList>
            <person name="Pilkington S."/>
            <person name="Crowhurst R."/>
            <person name="Hilario E."/>
            <person name="Nardozza S."/>
            <person name="Fraser L."/>
            <person name="Peng Y."/>
            <person name="Gunaseelan K."/>
            <person name="Simpson R."/>
            <person name="Tahir J."/>
            <person name="Deroles S."/>
            <person name="Templeton K."/>
            <person name="Luo Z."/>
            <person name="Davy M."/>
            <person name="Cheng C."/>
            <person name="Mcneilage M."/>
            <person name="Scaglione D."/>
            <person name="Liu Y."/>
            <person name="Zhang Q."/>
            <person name="Datson P."/>
            <person name="De Silva N."/>
            <person name="Gardiner S."/>
            <person name="Bassett H."/>
            <person name="Chagne D."/>
            <person name="Mccallum J."/>
            <person name="Dzierzon H."/>
            <person name="Deng C."/>
            <person name="Wang Y.-Y."/>
            <person name="Barron N."/>
            <person name="Manako K."/>
            <person name="Bowen J."/>
            <person name="Foster T."/>
            <person name="Erridge Z."/>
            <person name="Tiffin H."/>
            <person name="Waite C."/>
            <person name="Davies K."/>
            <person name="Grierson E."/>
            <person name="Laing W."/>
            <person name="Kirk R."/>
            <person name="Chen X."/>
            <person name="Wood M."/>
            <person name="Montefiori M."/>
            <person name="Brummell D."/>
            <person name="Schwinn K."/>
            <person name="Catanach A."/>
            <person name="Fullerton C."/>
            <person name="Li D."/>
            <person name="Meiyalaghan S."/>
            <person name="Nieuwenhuizen N."/>
            <person name="Read N."/>
            <person name="Prakash R."/>
            <person name="Hunter D."/>
            <person name="Zhang H."/>
            <person name="Mckenzie M."/>
            <person name="Knabel M."/>
            <person name="Harris A."/>
            <person name="Allan A."/>
            <person name="Chen A."/>
            <person name="Janssen B."/>
            <person name="Plunkett B."/>
            <person name="Dwamena C."/>
            <person name="Voogd C."/>
            <person name="Leif D."/>
            <person name="Lafferty D."/>
            <person name="Souleyre E."/>
            <person name="Varkonyi-Gasic E."/>
            <person name="Gambi F."/>
            <person name="Hanley J."/>
            <person name="Yao J.-L."/>
            <person name="Cheung J."/>
            <person name="David K."/>
            <person name="Warren B."/>
            <person name="Marsh K."/>
            <person name="Snowden K."/>
            <person name="Lin-Wang K."/>
            <person name="Brian L."/>
            <person name="Martinez-Sanchez M."/>
            <person name="Wang M."/>
            <person name="Ileperuma N."/>
            <person name="Macnee N."/>
            <person name="Campin R."/>
            <person name="Mcatee P."/>
            <person name="Drummond R."/>
            <person name="Espley R."/>
            <person name="Ireland H."/>
            <person name="Wu R."/>
            <person name="Atkinson R."/>
            <person name="Karunairetnam S."/>
            <person name="Bulley S."/>
            <person name="Chunkath S."/>
            <person name="Hanley Z."/>
            <person name="Storey R."/>
            <person name="Thrimawithana A."/>
            <person name="Thomson S."/>
            <person name="David C."/>
            <person name="Testolin R."/>
        </authorList>
    </citation>
    <scope>NUCLEOTIDE SEQUENCE [LARGE SCALE GENOMIC DNA]</scope>
    <source>
        <strain evidence="12">cv. Red5</strain>
        <tissue evidence="11">Young leaf</tissue>
    </source>
</reference>
<accession>A0A2R6QC02</accession>
<sequence>MVVPFSSSLLLLSLLFLAATQRLSAASDGGGAAVELWCVAKNNAEDRALQSALDWACGPGAANCGPIQQGGPCYENGDIQRTASYAFNDYFLKHGLSDDSCHFDGTAALTSLNPSHGSCKFPSSFTVKNGSFTGSPSTVGIGSASADLNGGSYLACTWYCWPLITIHLFYAITLVFQGL</sequence>
<evidence type="ECO:0000256" key="3">
    <source>
        <dbReference type="ARBA" id="ARBA00022622"/>
    </source>
</evidence>
<dbReference type="PANTHER" id="PTHR31044:SF33">
    <property type="entry name" value="PLASMODESMATA CALLOSE-BINDING PROTEIN 5"/>
    <property type="match status" value="1"/>
</dbReference>
<evidence type="ECO:0000256" key="1">
    <source>
        <dbReference type="ARBA" id="ARBA00004609"/>
    </source>
</evidence>
<dbReference type="Proteomes" id="UP000241394">
    <property type="component" value="Chromosome LG17"/>
</dbReference>
<evidence type="ECO:0000256" key="2">
    <source>
        <dbReference type="ARBA" id="ARBA00022475"/>
    </source>
</evidence>
<evidence type="ECO:0000256" key="9">
    <source>
        <dbReference type="SAM" id="SignalP"/>
    </source>
</evidence>
<dbReference type="FunCoup" id="A0A2R6QC02">
    <property type="interactions" value="573"/>
</dbReference>
<feature type="domain" description="X8" evidence="10">
    <location>
        <begin position="36"/>
        <end position="121"/>
    </location>
</feature>
<keyword evidence="6" id="KW-1015">Disulfide bond</keyword>
<evidence type="ECO:0000256" key="5">
    <source>
        <dbReference type="ARBA" id="ARBA00023136"/>
    </source>
</evidence>
<comment type="subcellular location">
    <subcellularLocation>
        <location evidence="1">Cell membrane</location>
        <topology evidence="1">Lipid-anchor</topology>
        <topology evidence="1">GPI-anchor</topology>
    </subcellularLocation>
</comment>
<dbReference type="OMA" id="TMTRIIH"/>
<feature type="chain" id="PRO_5015320697" evidence="9">
    <location>
        <begin position="26"/>
        <end position="179"/>
    </location>
</feature>
<keyword evidence="5" id="KW-0472">Membrane</keyword>
<dbReference type="GO" id="GO:0009506">
    <property type="term" value="C:plasmodesma"/>
    <property type="evidence" value="ECO:0007669"/>
    <property type="project" value="UniProtKB-ARBA"/>
</dbReference>
<evidence type="ECO:0000256" key="6">
    <source>
        <dbReference type="ARBA" id="ARBA00023157"/>
    </source>
</evidence>
<proteinExistence type="predicted"/>
<comment type="caution">
    <text evidence="11">The sequence shown here is derived from an EMBL/GenBank/DDBJ whole genome shotgun (WGS) entry which is preliminary data.</text>
</comment>
<dbReference type="PANTHER" id="PTHR31044">
    <property type="entry name" value="BETA-1,3 GLUCANASE"/>
    <property type="match status" value="1"/>
</dbReference>
<feature type="signal peptide" evidence="9">
    <location>
        <begin position="1"/>
        <end position="25"/>
    </location>
</feature>
<evidence type="ECO:0000313" key="11">
    <source>
        <dbReference type="EMBL" id="PSS05663.1"/>
    </source>
</evidence>
<keyword evidence="2" id="KW-1003">Cell membrane</keyword>
<keyword evidence="3" id="KW-0336">GPI-anchor</keyword>
<evidence type="ECO:0000256" key="7">
    <source>
        <dbReference type="ARBA" id="ARBA00023180"/>
    </source>
</evidence>
<dbReference type="EMBL" id="NKQK01000017">
    <property type="protein sequence ID" value="PSS05663.1"/>
    <property type="molecule type" value="Genomic_DNA"/>
</dbReference>
<dbReference type="SMART" id="SM00768">
    <property type="entry name" value="X8"/>
    <property type="match status" value="1"/>
</dbReference>
<name>A0A2R6QC02_ACTCC</name>
<dbReference type="STRING" id="1590841.A0A2R6QC02"/>
<dbReference type="InterPro" id="IPR012946">
    <property type="entry name" value="X8"/>
</dbReference>
<dbReference type="FunFam" id="1.20.58.1040:FF:000001">
    <property type="entry name" value="Glucan endo-1,3-beta-glucosidase 4"/>
    <property type="match status" value="1"/>
</dbReference>
<dbReference type="Gramene" id="PSS05663">
    <property type="protein sequence ID" value="PSS05663"/>
    <property type="gene ID" value="CEY00_Acc18932"/>
</dbReference>
<dbReference type="OrthoDB" id="1919050at2759"/>
<evidence type="ECO:0000259" key="10">
    <source>
        <dbReference type="SMART" id="SM00768"/>
    </source>
</evidence>
<dbReference type="Pfam" id="PF07983">
    <property type="entry name" value="X8"/>
    <property type="match status" value="1"/>
</dbReference>
<dbReference type="Gene3D" id="1.20.58.1040">
    <property type="match status" value="1"/>
</dbReference>
<organism evidence="11 12">
    <name type="scientific">Actinidia chinensis var. chinensis</name>
    <name type="common">Chinese soft-hair kiwi</name>
    <dbReference type="NCBI Taxonomy" id="1590841"/>
    <lineage>
        <taxon>Eukaryota</taxon>
        <taxon>Viridiplantae</taxon>
        <taxon>Streptophyta</taxon>
        <taxon>Embryophyta</taxon>
        <taxon>Tracheophyta</taxon>
        <taxon>Spermatophyta</taxon>
        <taxon>Magnoliopsida</taxon>
        <taxon>eudicotyledons</taxon>
        <taxon>Gunneridae</taxon>
        <taxon>Pentapetalae</taxon>
        <taxon>asterids</taxon>
        <taxon>Ericales</taxon>
        <taxon>Actinidiaceae</taxon>
        <taxon>Actinidia</taxon>
    </lineage>
</organism>
<evidence type="ECO:0000313" key="12">
    <source>
        <dbReference type="Proteomes" id="UP000241394"/>
    </source>
</evidence>
<evidence type="ECO:0000256" key="8">
    <source>
        <dbReference type="ARBA" id="ARBA00023288"/>
    </source>
</evidence>
<evidence type="ECO:0000256" key="4">
    <source>
        <dbReference type="ARBA" id="ARBA00022729"/>
    </source>
</evidence>
<dbReference type="GO" id="GO:0005886">
    <property type="term" value="C:plasma membrane"/>
    <property type="evidence" value="ECO:0007669"/>
    <property type="project" value="UniProtKB-SubCell"/>
</dbReference>
<keyword evidence="4 9" id="KW-0732">Signal</keyword>